<evidence type="ECO:0000256" key="2">
    <source>
        <dbReference type="ARBA" id="ARBA00022722"/>
    </source>
</evidence>
<evidence type="ECO:0000259" key="8">
    <source>
        <dbReference type="Pfam" id="PF13742"/>
    </source>
</evidence>
<dbReference type="GO" id="GO:0008855">
    <property type="term" value="F:exodeoxyribonuclease VII activity"/>
    <property type="evidence" value="ECO:0007669"/>
    <property type="project" value="UniProtKB-UniRule"/>
</dbReference>
<dbReference type="GO" id="GO:0006308">
    <property type="term" value="P:DNA catabolic process"/>
    <property type="evidence" value="ECO:0007669"/>
    <property type="project" value="UniProtKB-UniRule"/>
</dbReference>
<comment type="caution">
    <text evidence="9">The sequence shown here is derived from an EMBL/GenBank/DDBJ whole genome shotgun (WGS) entry which is preliminary data.</text>
</comment>
<accession>A0A2K2F2Y1</accession>
<evidence type="ECO:0000256" key="6">
    <source>
        <dbReference type="RuleBase" id="RU004355"/>
    </source>
</evidence>
<dbReference type="KEGG" id="cthd:CDO33_06800"/>
<protein>
    <recommendedName>
        <fullName evidence="5">Exodeoxyribonuclease 7 large subunit</fullName>
        <ecNumber evidence="5">3.1.11.6</ecNumber>
    </recommendedName>
    <alternativeName>
        <fullName evidence="5">Exodeoxyribonuclease VII large subunit</fullName>
        <shortName evidence="5">Exonuclease VII large subunit</shortName>
    </alternativeName>
</protein>
<keyword evidence="3 5" id="KW-0378">Hydrolase</keyword>
<keyword evidence="4 5" id="KW-0269">Exonuclease</keyword>
<comment type="subunit">
    <text evidence="5">Heterooligomer composed of large and small subunits.</text>
</comment>
<dbReference type="GO" id="GO:0009318">
    <property type="term" value="C:exodeoxyribonuclease VII complex"/>
    <property type="evidence" value="ECO:0007669"/>
    <property type="project" value="UniProtKB-UniRule"/>
</dbReference>
<dbReference type="AlphaFoldDB" id="A0A2K2F2Y1"/>
<keyword evidence="10" id="KW-1185">Reference proteome</keyword>
<keyword evidence="1 5" id="KW-0963">Cytoplasm</keyword>
<dbReference type="Pfam" id="PF02601">
    <property type="entry name" value="Exonuc_VII_L"/>
    <property type="match status" value="2"/>
</dbReference>
<comment type="subcellular location">
    <subcellularLocation>
        <location evidence="5 6">Cytoplasm</location>
    </subcellularLocation>
</comment>
<evidence type="ECO:0000256" key="3">
    <source>
        <dbReference type="ARBA" id="ARBA00022801"/>
    </source>
</evidence>
<organism evidence="9 10">
    <name type="scientific">Clostridium thermosuccinogenes</name>
    <dbReference type="NCBI Taxonomy" id="84032"/>
    <lineage>
        <taxon>Bacteria</taxon>
        <taxon>Bacillati</taxon>
        <taxon>Bacillota</taxon>
        <taxon>Clostridia</taxon>
        <taxon>Eubacteriales</taxon>
        <taxon>Clostridiaceae</taxon>
        <taxon>Clostridium</taxon>
    </lineage>
</organism>
<dbReference type="InterPro" id="IPR025824">
    <property type="entry name" value="OB-fold_nuc-bd_dom"/>
</dbReference>
<evidence type="ECO:0000313" key="10">
    <source>
        <dbReference type="Proteomes" id="UP000236151"/>
    </source>
</evidence>
<name>A0A2K2F2Y1_9CLOT</name>
<dbReference type="InterPro" id="IPR003753">
    <property type="entry name" value="Exonuc_VII_L"/>
</dbReference>
<feature type="domain" description="Exonuclease VII large subunit C-terminal" evidence="7">
    <location>
        <begin position="123"/>
        <end position="325"/>
    </location>
</feature>
<dbReference type="GO" id="GO:0003676">
    <property type="term" value="F:nucleic acid binding"/>
    <property type="evidence" value="ECO:0007669"/>
    <property type="project" value="InterPro"/>
</dbReference>
<comment type="function">
    <text evidence="5">Bidirectionally degrades single-stranded DNA into large acid-insoluble oligonucleotides, which are then degraded further into small acid-soluble oligonucleotides.</text>
</comment>
<dbReference type="InterPro" id="IPR020579">
    <property type="entry name" value="Exonuc_VII_lsu_C"/>
</dbReference>
<dbReference type="EMBL" id="NIOJ01000007">
    <property type="protein sequence ID" value="PNU00748.1"/>
    <property type="molecule type" value="Genomic_DNA"/>
</dbReference>
<comment type="catalytic activity">
    <reaction evidence="5 6">
        <text>Exonucleolytic cleavage in either 5'- to 3'- or 3'- to 5'-direction to yield nucleoside 5'-phosphates.</text>
        <dbReference type="EC" id="3.1.11.6"/>
    </reaction>
</comment>
<dbReference type="PANTHER" id="PTHR30008">
    <property type="entry name" value="EXODEOXYRIBONUCLEASE 7 LARGE SUBUNIT"/>
    <property type="match status" value="1"/>
</dbReference>
<feature type="domain" description="Exonuclease VII large subunit C-terminal" evidence="7">
    <location>
        <begin position="334"/>
        <end position="393"/>
    </location>
</feature>
<dbReference type="HAMAP" id="MF_00378">
    <property type="entry name" value="Exonuc_7_L"/>
    <property type="match status" value="1"/>
</dbReference>
<keyword evidence="2 5" id="KW-0540">Nuclease</keyword>
<dbReference type="GO" id="GO:0005737">
    <property type="term" value="C:cytoplasm"/>
    <property type="evidence" value="ECO:0007669"/>
    <property type="project" value="UniProtKB-SubCell"/>
</dbReference>
<feature type="domain" description="OB-fold nucleic acid binding" evidence="8">
    <location>
        <begin position="5"/>
        <end position="100"/>
    </location>
</feature>
<dbReference type="OrthoDB" id="9802795at2"/>
<dbReference type="Proteomes" id="UP000236151">
    <property type="component" value="Unassembled WGS sequence"/>
</dbReference>
<sequence>MRYILSVSEINSYIKDVISRDLILSNLWVRGEISNYKYHYSGHMYFTLKDESSVLKCVMFKSYASALKFQPENGMKVIIKGYVSVFERDGQYQLYVEEMQADGLGNLHLAFEQLKKKLQEEGLFDPSHKKKIPLMPERIGVVTSSTGAVIRDIINVVSRRFRNVEIKIFPTAVQGEQAAGQISRAIRKLNELNCVDVIIVARGGGSLEELWPFNEEIVARSIYESKIPVISAVGHETDFTIADFVADLRAPTPSAAAEIVVPEKYMMVDRIQNLNSRLKNSLINSMKMNKMRYIKVMNRLPFRQPYDRVYQERMRLDVLGKSMYKSLLLIKRKAASDFGLLAGKLDSLSPLSILARGYSIAKQEGKGKIIKSVKDVNTGDRVRLEVSDGEISCVVDGISDKNAFFK</sequence>
<dbReference type="CDD" id="cd04489">
    <property type="entry name" value="ExoVII_LU_OBF"/>
    <property type="match status" value="1"/>
</dbReference>
<evidence type="ECO:0000256" key="1">
    <source>
        <dbReference type="ARBA" id="ARBA00022490"/>
    </source>
</evidence>
<dbReference type="PANTHER" id="PTHR30008:SF0">
    <property type="entry name" value="EXODEOXYRIBONUCLEASE 7 LARGE SUBUNIT"/>
    <property type="match status" value="1"/>
</dbReference>
<evidence type="ECO:0000313" key="9">
    <source>
        <dbReference type="EMBL" id="PNU00748.1"/>
    </source>
</evidence>
<evidence type="ECO:0000256" key="5">
    <source>
        <dbReference type="HAMAP-Rule" id="MF_00378"/>
    </source>
</evidence>
<dbReference type="RefSeq" id="WP_103080582.1">
    <property type="nucleotide sequence ID" value="NZ_CP021850.1"/>
</dbReference>
<comment type="similarity">
    <text evidence="5 6">Belongs to the XseA family.</text>
</comment>
<dbReference type="NCBIfam" id="TIGR00237">
    <property type="entry name" value="xseA"/>
    <property type="match status" value="1"/>
</dbReference>
<reference evidence="9 10" key="1">
    <citation type="submission" date="2017-06" db="EMBL/GenBank/DDBJ databases">
        <title>Investigating the central metabolism of Clostridium thermosuccinogenes.</title>
        <authorList>
            <person name="Koendjbiharie J.G."/>
            <person name="van Kranenburg R."/>
        </authorList>
    </citation>
    <scope>NUCLEOTIDE SEQUENCE [LARGE SCALE GENOMIC DNA]</scope>
    <source>
        <strain evidence="9 10">DSM 5806</strain>
    </source>
</reference>
<proteinExistence type="inferred from homology"/>
<dbReference type="EC" id="3.1.11.6" evidence="5"/>
<gene>
    <name evidence="5" type="primary">xseA</name>
    <name evidence="9" type="ORF">CDQ84_04790</name>
</gene>
<dbReference type="Pfam" id="PF13742">
    <property type="entry name" value="tRNA_anti_2"/>
    <property type="match status" value="1"/>
</dbReference>
<evidence type="ECO:0000256" key="4">
    <source>
        <dbReference type="ARBA" id="ARBA00022839"/>
    </source>
</evidence>
<evidence type="ECO:0000259" key="7">
    <source>
        <dbReference type="Pfam" id="PF02601"/>
    </source>
</evidence>